<keyword evidence="5" id="KW-1185">Reference proteome</keyword>
<evidence type="ECO:0000313" key="5">
    <source>
        <dbReference type="Proteomes" id="UP000822476"/>
    </source>
</evidence>
<dbReference type="EMBL" id="JTDE01003295">
    <property type="protein sequence ID" value="KAF7256225.1"/>
    <property type="molecule type" value="Genomic_DNA"/>
</dbReference>
<dbReference type="Proteomes" id="UP000822476">
    <property type="component" value="Unassembled WGS sequence"/>
</dbReference>
<comment type="subcellular location">
    <subcellularLocation>
        <location evidence="1 2">Nucleus</location>
    </subcellularLocation>
</comment>
<dbReference type="AlphaFoldDB" id="A0A8S9YMU3"/>
<feature type="domain" description="Homeobox" evidence="3">
    <location>
        <begin position="127"/>
        <end position="146"/>
    </location>
</feature>
<dbReference type="OrthoDB" id="1867783at2759"/>
<dbReference type="GO" id="GO:0005634">
    <property type="term" value="C:nucleus"/>
    <property type="evidence" value="ECO:0007669"/>
    <property type="project" value="UniProtKB-SubCell"/>
</dbReference>
<proteinExistence type="predicted"/>
<dbReference type="PROSITE" id="PS50071">
    <property type="entry name" value="HOMEOBOX_2"/>
    <property type="match status" value="1"/>
</dbReference>
<organism evidence="4 5">
    <name type="scientific">Paragonimus skrjabini miyazakii</name>
    <dbReference type="NCBI Taxonomy" id="59628"/>
    <lineage>
        <taxon>Eukaryota</taxon>
        <taxon>Metazoa</taxon>
        <taxon>Spiralia</taxon>
        <taxon>Lophotrochozoa</taxon>
        <taxon>Platyhelminthes</taxon>
        <taxon>Trematoda</taxon>
        <taxon>Digenea</taxon>
        <taxon>Plagiorchiida</taxon>
        <taxon>Troglotremata</taxon>
        <taxon>Troglotrematidae</taxon>
        <taxon>Paragonimus</taxon>
    </lineage>
</organism>
<dbReference type="GO" id="GO:0003677">
    <property type="term" value="F:DNA binding"/>
    <property type="evidence" value="ECO:0007669"/>
    <property type="project" value="UniProtKB-UniRule"/>
</dbReference>
<gene>
    <name evidence="4" type="ORF">EG68_06691</name>
</gene>
<evidence type="ECO:0000256" key="2">
    <source>
        <dbReference type="RuleBase" id="RU000682"/>
    </source>
</evidence>
<sequence length="300" mass="34016">MNCTQCIQAQNLFSIDAILAPDRKNQSTVQVNFSNASSVMRKMFQTPQMNRTGLFTPPCKSCVIWPDGRQKGSGLNSEVKTDGGTVSHACVRPDCQTIMVDQQLTIPGMERWMETKFAKSRNPRIPFSRTQVKIWFQNRRARERRDAQVGIIPTPNITLPQAHNQTDVSLPSAIPFEESTPKLPSRQPSRCNAGQTMRPHIRTSHVNDLFIKPEVITPIQRVTEVMQLLKYTEQHNVPHSSSLPTDLVHYPWIKGSPNYYRPFENVFSNYSFPLTSAAFCLTASIPEYCSYLDSLSRALL</sequence>
<dbReference type="Pfam" id="PF00046">
    <property type="entry name" value="Homeodomain"/>
    <property type="match status" value="1"/>
</dbReference>
<comment type="caution">
    <text evidence="4">The sequence shown here is derived from an EMBL/GenBank/DDBJ whole genome shotgun (WGS) entry which is preliminary data.</text>
</comment>
<dbReference type="InterPro" id="IPR001356">
    <property type="entry name" value="HD"/>
</dbReference>
<accession>A0A8S9YMU3</accession>
<evidence type="ECO:0000313" key="4">
    <source>
        <dbReference type="EMBL" id="KAF7256225.1"/>
    </source>
</evidence>
<keyword evidence="1 2" id="KW-0238">DNA-binding</keyword>
<name>A0A8S9YMU3_9TREM</name>
<keyword evidence="1 2" id="KW-0539">Nucleus</keyword>
<feature type="DNA-binding region" description="Homeobox" evidence="1">
    <location>
        <begin position="129"/>
        <end position="147"/>
    </location>
</feature>
<evidence type="ECO:0000256" key="1">
    <source>
        <dbReference type="PROSITE-ProRule" id="PRU00108"/>
    </source>
</evidence>
<keyword evidence="1 2" id="KW-0371">Homeobox</keyword>
<dbReference type="CDD" id="cd00086">
    <property type="entry name" value="homeodomain"/>
    <property type="match status" value="1"/>
</dbReference>
<protein>
    <recommendedName>
        <fullName evidence="3">Homeobox domain-containing protein</fullName>
    </recommendedName>
</protein>
<evidence type="ECO:0000259" key="3">
    <source>
        <dbReference type="PROSITE" id="PS50071"/>
    </source>
</evidence>
<dbReference type="InterPro" id="IPR009057">
    <property type="entry name" value="Homeodomain-like_sf"/>
</dbReference>
<dbReference type="SUPFAM" id="SSF46689">
    <property type="entry name" value="Homeodomain-like"/>
    <property type="match status" value="1"/>
</dbReference>
<dbReference type="Gene3D" id="1.10.10.60">
    <property type="entry name" value="Homeodomain-like"/>
    <property type="match status" value="1"/>
</dbReference>
<reference evidence="4" key="1">
    <citation type="submission" date="2019-07" db="EMBL/GenBank/DDBJ databases">
        <title>Annotation for the trematode Paragonimus miyazaki's.</title>
        <authorList>
            <person name="Choi Y.-J."/>
        </authorList>
    </citation>
    <scope>NUCLEOTIDE SEQUENCE</scope>
    <source>
        <strain evidence="4">Japan</strain>
    </source>
</reference>